<dbReference type="SUPFAM" id="SSF51316">
    <property type="entry name" value="Mss4-like"/>
    <property type="match status" value="1"/>
</dbReference>
<comment type="catalytic activity">
    <reaction evidence="5">
        <text>L-methionyl-[protein] + [thioredoxin]-disulfide + H2O = L-methionyl-(R)-S-oxide-[protein] + [thioredoxin]-dithiol</text>
        <dbReference type="Rhea" id="RHEA:24164"/>
        <dbReference type="Rhea" id="RHEA-COMP:10698"/>
        <dbReference type="Rhea" id="RHEA-COMP:10700"/>
        <dbReference type="Rhea" id="RHEA-COMP:12313"/>
        <dbReference type="Rhea" id="RHEA-COMP:12314"/>
        <dbReference type="ChEBI" id="CHEBI:15377"/>
        <dbReference type="ChEBI" id="CHEBI:16044"/>
        <dbReference type="ChEBI" id="CHEBI:29950"/>
        <dbReference type="ChEBI" id="CHEBI:45764"/>
        <dbReference type="ChEBI" id="CHEBI:50058"/>
        <dbReference type="EC" id="1.8.4.12"/>
    </reaction>
</comment>
<dbReference type="InterPro" id="IPR011057">
    <property type="entry name" value="Mss4-like_sf"/>
</dbReference>
<evidence type="ECO:0000256" key="3">
    <source>
        <dbReference type="ARBA" id="ARBA00022833"/>
    </source>
</evidence>
<dbReference type="GO" id="GO:0006979">
    <property type="term" value="P:response to oxidative stress"/>
    <property type="evidence" value="ECO:0007669"/>
    <property type="project" value="InterPro"/>
</dbReference>
<name>A0A8K0NRG3_9TREE</name>
<dbReference type="Gene3D" id="2.170.150.20">
    <property type="entry name" value="Peptide methionine sulfoxide reductase"/>
    <property type="match status" value="1"/>
</dbReference>
<dbReference type="InterPro" id="IPR002579">
    <property type="entry name" value="Met_Sox_Rdtase_MsrB_dom"/>
</dbReference>
<gene>
    <name evidence="7" type="ORF">FFLO_02837</name>
</gene>
<evidence type="ECO:0000313" key="7">
    <source>
        <dbReference type="EMBL" id="KAG7558274.1"/>
    </source>
</evidence>
<evidence type="ECO:0000256" key="1">
    <source>
        <dbReference type="ARBA" id="ARBA00007174"/>
    </source>
</evidence>
<dbReference type="AlphaFoldDB" id="A0A8K0NRG3"/>
<dbReference type="EC" id="1.8.4.12" evidence="5"/>
<comment type="similarity">
    <text evidence="1 5">Belongs to the MsrB Met sulfoxide reductase family.</text>
</comment>
<keyword evidence="8" id="KW-1185">Reference proteome</keyword>
<dbReference type="EMBL" id="JABELV010000047">
    <property type="protein sequence ID" value="KAG7558274.1"/>
    <property type="molecule type" value="Genomic_DNA"/>
</dbReference>
<dbReference type="Proteomes" id="UP000812966">
    <property type="component" value="Unassembled WGS sequence"/>
</dbReference>
<organism evidence="7 8">
    <name type="scientific">Filobasidium floriforme</name>
    <dbReference type="NCBI Taxonomy" id="5210"/>
    <lineage>
        <taxon>Eukaryota</taxon>
        <taxon>Fungi</taxon>
        <taxon>Dikarya</taxon>
        <taxon>Basidiomycota</taxon>
        <taxon>Agaricomycotina</taxon>
        <taxon>Tremellomycetes</taxon>
        <taxon>Filobasidiales</taxon>
        <taxon>Filobasidiaceae</taxon>
        <taxon>Filobasidium</taxon>
    </lineage>
</organism>
<protein>
    <recommendedName>
        <fullName evidence="5">Peptide-methionine (R)-S-oxide reductase</fullName>
        <ecNumber evidence="5">1.8.4.12</ecNumber>
    </recommendedName>
</protein>
<sequence>MPSLSRSTILTSLIVLIFSIYMLPTILRTASNRLAPLARKSILTPSRVGVATTTPLAAFSLFNLGNTASFGSMGRNDIGNDEAPLEPKVVKQDSEWRAQLSPEQFRVLRQKGTEAPGSGKYNKHKEDGVYTCGACDAPLYKSKTKFDSGCGWPAFYEAIPGAVGRNVDRSMFMERIEIVCNNCGGHLGHVFKGEKFGNPIDERHCVNSISMDFKADDQAKA</sequence>
<evidence type="ECO:0000313" key="8">
    <source>
        <dbReference type="Proteomes" id="UP000812966"/>
    </source>
</evidence>
<dbReference type="NCBIfam" id="TIGR00357">
    <property type="entry name" value="peptide-methionine (R)-S-oxide reductase MsrB"/>
    <property type="match status" value="1"/>
</dbReference>
<dbReference type="PANTHER" id="PTHR46081">
    <property type="entry name" value="PEPTIDE METHIONINE SULFOXIDE REDUCTASE 2"/>
    <property type="match status" value="1"/>
</dbReference>
<proteinExistence type="inferred from homology"/>
<accession>A0A8K0NRG3</accession>
<dbReference type="Pfam" id="PF01641">
    <property type="entry name" value="SelR"/>
    <property type="match status" value="1"/>
</dbReference>
<evidence type="ECO:0000256" key="4">
    <source>
        <dbReference type="ARBA" id="ARBA00023002"/>
    </source>
</evidence>
<keyword evidence="3 5" id="KW-0862">Zinc</keyword>
<dbReference type="GO" id="GO:0046872">
    <property type="term" value="F:metal ion binding"/>
    <property type="evidence" value="ECO:0007669"/>
    <property type="project" value="UniProtKB-KW"/>
</dbReference>
<comment type="cofactor">
    <cofactor evidence="5">
        <name>Zn(2+)</name>
        <dbReference type="ChEBI" id="CHEBI:29105"/>
    </cofactor>
    <text evidence="5">Binds 1 zinc ion per subunit.</text>
</comment>
<evidence type="ECO:0000259" key="6">
    <source>
        <dbReference type="PROSITE" id="PS51790"/>
    </source>
</evidence>
<keyword evidence="4 5" id="KW-0560">Oxidoreductase</keyword>
<dbReference type="GO" id="GO:0030091">
    <property type="term" value="P:protein repair"/>
    <property type="evidence" value="ECO:0007669"/>
    <property type="project" value="InterPro"/>
</dbReference>
<feature type="domain" description="MsrB" evidence="6">
    <location>
        <begin position="93"/>
        <end position="216"/>
    </location>
</feature>
<keyword evidence="2 5" id="KW-0479">Metal-binding</keyword>
<dbReference type="PANTHER" id="PTHR46081:SF8">
    <property type="entry name" value="PEPTIDE METHIONINE SULFOXIDE REDUCTASE 2"/>
    <property type="match status" value="1"/>
</dbReference>
<evidence type="ECO:0000256" key="2">
    <source>
        <dbReference type="ARBA" id="ARBA00022723"/>
    </source>
</evidence>
<comment type="caution">
    <text evidence="7">The sequence shown here is derived from an EMBL/GenBank/DDBJ whole genome shotgun (WGS) entry which is preliminary data.</text>
</comment>
<dbReference type="GO" id="GO:0033743">
    <property type="term" value="F:peptide-methionine (R)-S-oxide reductase activity"/>
    <property type="evidence" value="ECO:0007669"/>
    <property type="project" value="UniProtKB-EC"/>
</dbReference>
<dbReference type="InterPro" id="IPR028427">
    <property type="entry name" value="Met_Sox_Rdtase_MsrB"/>
</dbReference>
<dbReference type="PROSITE" id="PS51790">
    <property type="entry name" value="MSRB"/>
    <property type="match status" value="1"/>
</dbReference>
<evidence type="ECO:0000256" key="5">
    <source>
        <dbReference type="RuleBase" id="RU365044"/>
    </source>
</evidence>
<dbReference type="OrthoDB" id="44061at2759"/>
<reference evidence="7" key="1">
    <citation type="submission" date="2020-04" db="EMBL/GenBank/DDBJ databases">
        <title>Analysis of mating type loci in Filobasidium floriforme.</title>
        <authorList>
            <person name="Nowrousian M."/>
        </authorList>
    </citation>
    <scope>NUCLEOTIDE SEQUENCE</scope>
    <source>
        <strain evidence="7">CBS 6242</strain>
    </source>
</reference>